<organism evidence="12 13">
    <name type="scientific">Desulfarculus baarsii (strain ATCC 33931 / DSM 2075 / LMG 7858 / VKM B-1802 / 2st14)</name>
    <dbReference type="NCBI Taxonomy" id="644282"/>
    <lineage>
        <taxon>Bacteria</taxon>
        <taxon>Pseudomonadati</taxon>
        <taxon>Thermodesulfobacteriota</taxon>
        <taxon>Desulfarculia</taxon>
        <taxon>Desulfarculales</taxon>
        <taxon>Desulfarculaceae</taxon>
        <taxon>Desulfarculus</taxon>
    </lineage>
</organism>
<dbReference type="HOGENOM" id="CLU_053057_1_1_7"/>
<dbReference type="NCBIfam" id="NF011202">
    <property type="entry name" value="PRK14608.1"/>
    <property type="match status" value="1"/>
</dbReference>
<dbReference type="InterPro" id="IPR036554">
    <property type="entry name" value="GHMP_kinase_C_sf"/>
</dbReference>
<dbReference type="InterPro" id="IPR004424">
    <property type="entry name" value="IspE"/>
</dbReference>
<dbReference type="PIRSF" id="PIRSF010376">
    <property type="entry name" value="IspE"/>
    <property type="match status" value="1"/>
</dbReference>
<evidence type="ECO:0000256" key="4">
    <source>
        <dbReference type="ARBA" id="ARBA00022679"/>
    </source>
</evidence>
<comment type="pathway">
    <text evidence="9">Isoprenoid biosynthesis; isopentenyl diphosphate biosynthesis via DXP pathway; isopentenyl diphosphate from 1-deoxy-D-xylulose 5-phosphate: step 3/6.</text>
</comment>
<protein>
    <recommendedName>
        <fullName evidence="3 9">4-diphosphocytidyl-2-C-methyl-D-erythritol kinase</fullName>
        <shortName evidence="9">CMK</shortName>
        <ecNumber evidence="2 9">2.7.1.148</ecNumber>
    </recommendedName>
    <alternativeName>
        <fullName evidence="8 9">4-(cytidine-5'-diphospho)-2-C-methyl-D-erythritol kinase</fullName>
    </alternativeName>
</protein>
<evidence type="ECO:0000256" key="1">
    <source>
        <dbReference type="ARBA" id="ARBA00009684"/>
    </source>
</evidence>
<evidence type="ECO:0000256" key="3">
    <source>
        <dbReference type="ARBA" id="ARBA00017473"/>
    </source>
</evidence>
<proteinExistence type="inferred from homology"/>
<keyword evidence="9" id="KW-0414">Isoprene biosynthesis</keyword>
<keyword evidence="7 9" id="KW-0067">ATP-binding</keyword>
<keyword evidence="5 9" id="KW-0547">Nucleotide-binding</keyword>
<dbReference type="HAMAP" id="MF_00061">
    <property type="entry name" value="IspE"/>
    <property type="match status" value="1"/>
</dbReference>
<evidence type="ECO:0000259" key="11">
    <source>
        <dbReference type="Pfam" id="PF08544"/>
    </source>
</evidence>
<accession>E1QEW1</accession>
<name>E1QEW1_DESB2</name>
<evidence type="ECO:0000313" key="12">
    <source>
        <dbReference type="EMBL" id="ADK84097.1"/>
    </source>
</evidence>
<dbReference type="SUPFAM" id="SSF54211">
    <property type="entry name" value="Ribosomal protein S5 domain 2-like"/>
    <property type="match status" value="1"/>
</dbReference>
<dbReference type="InterPro" id="IPR013750">
    <property type="entry name" value="GHMP_kinase_C_dom"/>
</dbReference>
<dbReference type="EMBL" id="CP002085">
    <property type="protein sequence ID" value="ADK84097.1"/>
    <property type="molecule type" value="Genomic_DNA"/>
</dbReference>
<dbReference type="PANTHER" id="PTHR43527:SF2">
    <property type="entry name" value="4-DIPHOSPHOCYTIDYL-2-C-METHYL-D-ERYTHRITOL KINASE, CHLOROPLASTIC"/>
    <property type="match status" value="1"/>
</dbReference>
<dbReference type="NCBIfam" id="TIGR00154">
    <property type="entry name" value="ispE"/>
    <property type="match status" value="1"/>
</dbReference>
<dbReference type="KEGG" id="dbr:Deba_0725"/>
<evidence type="ECO:0000256" key="8">
    <source>
        <dbReference type="ARBA" id="ARBA00032554"/>
    </source>
</evidence>
<dbReference type="GO" id="GO:0016114">
    <property type="term" value="P:terpenoid biosynthetic process"/>
    <property type="evidence" value="ECO:0007669"/>
    <property type="project" value="UniProtKB-UniRule"/>
</dbReference>
<evidence type="ECO:0000256" key="7">
    <source>
        <dbReference type="ARBA" id="ARBA00022840"/>
    </source>
</evidence>
<dbReference type="InterPro" id="IPR006204">
    <property type="entry name" value="GHMP_kinase_N_dom"/>
</dbReference>
<evidence type="ECO:0000256" key="2">
    <source>
        <dbReference type="ARBA" id="ARBA00012052"/>
    </source>
</evidence>
<dbReference type="eggNOG" id="COG1947">
    <property type="taxonomic scope" value="Bacteria"/>
</dbReference>
<dbReference type="GO" id="GO:0019288">
    <property type="term" value="P:isopentenyl diphosphate biosynthetic process, methylerythritol 4-phosphate pathway"/>
    <property type="evidence" value="ECO:0007669"/>
    <property type="project" value="UniProtKB-UniRule"/>
</dbReference>
<evidence type="ECO:0000256" key="6">
    <source>
        <dbReference type="ARBA" id="ARBA00022777"/>
    </source>
</evidence>
<dbReference type="InterPro" id="IPR014721">
    <property type="entry name" value="Ribsml_uS5_D2-typ_fold_subgr"/>
</dbReference>
<dbReference type="Gene3D" id="3.30.70.890">
    <property type="entry name" value="GHMP kinase, C-terminal domain"/>
    <property type="match status" value="1"/>
</dbReference>
<dbReference type="AlphaFoldDB" id="E1QEW1"/>
<keyword evidence="6 9" id="KW-0418">Kinase</keyword>
<dbReference type="UniPathway" id="UPA00056">
    <property type="reaction ID" value="UER00094"/>
</dbReference>
<dbReference type="PANTHER" id="PTHR43527">
    <property type="entry name" value="4-DIPHOSPHOCYTIDYL-2-C-METHYL-D-ERYTHRITOL KINASE, CHLOROPLASTIC"/>
    <property type="match status" value="1"/>
</dbReference>
<comment type="similarity">
    <text evidence="1 9">Belongs to the GHMP kinase family. IspE subfamily.</text>
</comment>
<dbReference type="STRING" id="644282.Deba_0725"/>
<dbReference type="InterPro" id="IPR020568">
    <property type="entry name" value="Ribosomal_Su5_D2-typ_SF"/>
</dbReference>
<feature type="active site" evidence="9">
    <location>
        <position position="11"/>
    </location>
</feature>
<evidence type="ECO:0000256" key="5">
    <source>
        <dbReference type="ARBA" id="ARBA00022741"/>
    </source>
</evidence>
<dbReference type="EC" id="2.7.1.148" evidence="2 9"/>
<evidence type="ECO:0000256" key="9">
    <source>
        <dbReference type="HAMAP-Rule" id="MF_00061"/>
    </source>
</evidence>
<feature type="binding site" evidence="9">
    <location>
        <begin position="92"/>
        <end position="102"/>
    </location>
    <ligand>
        <name>ATP</name>
        <dbReference type="ChEBI" id="CHEBI:30616"/>
    </ligand>
</feature>
<dbReference type="GO" id="GO:0050515">
    <property type="term" value="F:4-(cytidine 5'-diphospho)-2-C-methyl-D-erythritol kinase activity"/>
    <property type="evidence" value="ECO:0007669"/>
    <property type="project" value="UniProtKB-UniRule"/>
</dbReference>
<keyword evidence="4 9" id="KW-0808">Transferase</keyword>
<comment type="catalytic activity">
    <reaction evidence="9">
        <text>4-CDP-2-C-methyl-D-erythritol + ATP = 4-CDP-2-C-methyl-D-erythritol 2-phosphate + ADP + H(+)</text>
        <dbReference type="Rhea" id="RHEA:18437"/>
        <dbReference type="ChEBI" id="CHEBI:15378"/>
        <dbReference type="ChEBI" id="CHEBI:30616"/>
        <dbReference type="ChEBI" id="CHEBI:57823"/>
        <dbReference type="ChEBI" id="CHEBI:57919"/>
        <dbReference type="ChEBI" id="CHEBI:456216"/>
        <dbReference type="EC" id="2.7.1.148"/>
    </reaction>
</comment>
<dbReference type="GO" id="GO:0005524">
    <property type="term" value="F:ATP binding"/>
    <property type="evidence" value="ECO:0007669"/>
    <property type="project" value="UniProtKB-UniRule"/>
</dbReference>
<evidence type="ECO:0000313" key="13">
    <source>
        <dbReference type="Proteomes" id="UP000009047"/>
    </source>
</evidence>
<comment type="function">
    <text evidence="9">Catalyzes the phosphorylation of the position 2 hydroxy group of 4-diphosphocytidyl-2C-methyl-D-erythritol.</text>
</comment>
<sequence>MAKLTLAAPAKVNLSLRIIGRRADGYHELLTLMQPLSLADEVSVELRAGGVALACDDERLIENNLMTRAAEAYFAALGAPPGVRLGLKKRIPVAAGLGGGSSDAAAVLLALNALHGGALDPARLVALAAGLGADVAFFLAGQTALCSGVGEIVHPLPVFPLLHYVVVNPGFAVPTAWVYKQFDLSWTSQNNCNKIICLPCAGHALCDILVNDLEGVTLTAYPQLVDVKRALAEAGAVGALMSGSGPSIFGVFADEGSATKAAHNLAARGQWWVEACRGVDACEGCCC</sequence>
<dbReference type="RefSeq" id="WP_013257552.1">
    <property type="nucleotide sequence ID" value="NC_014365.1"/>
</dbReference>
<dbReference type="Gene3D" id="3.30.230.10">
    <property type="match status" value="1"/>
</dbReference>
<reference evidence="12 13" key="1">
    <citation type="journal article" date="2010" name="Stand. Genomic Sci.">
        <title>Complete genome sequence of Desulfarculus baarsii type strain (2st14).</title>
        <authorList>
            <person name="Sun H."/>
            <person name="Spring S."/>
            <person name="Lapidus A."/>
            <person name="Davenport K."/>
            <person name="Del Rio T.G."/>
            <person name="Tice H."/>
            <person name="Nolan M."/>
            <person name="Copeland A."/>
            <person name="Cheng J.F."/>
            <person name="Lucas S."/>
            <person name="Tapia R."/>
            <person name="Goodwin L."/>
            <person name="Pitluck S."/>
            <person name="Ivanova N."/>
            <person name="Pagani I."/>
            <person name="Mavromatis K."/>
            <person name="Ovchinnikova G."/>
            <person name="Pati A."/>
            <person name="Chen A."/>
            <person name="Palaniappan K."/>
            <person name="Hauser L."/>
            <person name="Chang Y.J."/>
            <person name="Jeffries C.D."/>
            <person name="Detter J.C."/>
            <person name="Han C."/>
            <person name="Rohde M."/>
            <person name="Brambilla E."/>
            <person name="Goker M."/>
            <person name="Woyke T."/>
            <person name="Bristow J."/>
            <person name="Eisen J.A."/>
            <person name="Markowitz V."/>
            <person name="Hugenholtz P."/>
            <person name="Kyrpides N.C."/>
            <person name="Klenk H.P."/>
            <person name="Land M."/>
        </authorList>
    </citation>
    <scope>NUCLEOTIDE SEQUENCE [LARGE SCALE GENOMIC DNA]</scope>
    <source>
        <strain evidence="13">ATCC 33931 / DSM 2075 / LMG 7858 / VKM B-1802 / 2st14</strain>
    </source>
</reference>
<gene>
    <name evidence="9" type="primary">ispE</name>
    <name evidence="12" type="ordered locus">Deba_0725</name>
</gene>
<dbReference type="Proteomes" id="UP000009047">
    <property type="component" value="Chromosome"/>
</dbReference>
<feature type="domain" description="GHMP kinase C-terminal" evidence="11">
    <location>
        <begin position="203"/>
        <end position="268"/>
    </location>
</feature>
<feature type="active site" evidence="9">
    <location>
        <position position="134"/>
    </location>
</feature>
<dbReference type="Pfam" id="PF08544">
    <property type="entry name" value="GHMP_kinases_C"/>
    <property type="match status" value="1"/>
</dbReference>
<dbReference type="Pfam" id="PF00288">
    <property type="entry name" value="GHMP_kinases_N"/>
    <property type="match status" value="1"/>
</dbReference>
<keyword evidence="13" id="KW-1185">Reference proteome</keyword>
<dbReference type="OrthoDB" id="9809438at2"/>
<evidence type="ECO:0000259" key="10">
    <source>
        <dbReference type="Pfam" id="PF00288"/>
    </source>
</evidence>
<dbReference type="SUPFAM" id="SSF55060">
    <property type="entry name" value="GHMP Kinase, C-terminal domain"/>
    <property type="match status" value="1"/>
</dbReference>
<feature type="domain" description="GHMP kinase N-terminal" evidence="10">
    <location>
        <begin position="64"/>
        <end position="141"/>
    </location>
</feature>